<reference evidence="1" key="1">
    <citation type="submission" date="2004-02" db="EMBL/GenBank/DDBJ databases">
        <authorList>
            <consortium name="DOE Joint Genome Institute"/>
        </authorList>
    </citation>
    <scope>NUCLEOTIDE SEQUENCE [LARGE SCALE GENOMIC DNA]</scope>
    <source>
        <strain evidence="1">WH 8501</strain>
    </source>
</reference>
<dbReference type="EMBL" id="AADV02000229">
    <property type="protein sequence ID" value="EAM47779.1"/>
    <property type="molecule type" value="Genomic_DNA"/>
</dbReference>
<evidence type="ECO:0000313" key="1">
    <source>
        <dbReference type="EMBL" id="EAM47779.1"/>
    </source>
</evidence>
<dbReference type="Proteomes" id="UP000003922">
    <property type="component" value="Unassembled WGS sequence"/>
</dbReference>
<gene>
    <name evidence="1" type="ORF">CwatDRAFT_0149</name>
</gene>
<dbReference type="OrthoDB" id="513115at2"/>
<protein>
    <submittedName>
        <fullName evidence="1">Uncharacterized protein</fullName>
    </submittedName>
</protein>
<name>Q4BV48_CROWT</name>
<organism evidence="1 2">
    <name type="scientific">Crocosphaera watsonii WH 8501</name>
    <dbReference type="NCBI Taxonomy" id="165597"/>
    <lineage>
        <taxon>Bacteria</taxon>
        <taxon>Bacillati</taxon>
        <taxon>Cyanobacteriota</taxon>
        <taxon>Cyanophyceae</taxon>
        <taxon>Oscillatoriophycideae</taxon>
        <taxon>Chroococcales</taxon>
        <taxon>Aphanothecaceae</taxon>
        <taxon>Crocosphaera</taxon>
    </lineage>
</organism>
<proteinExistence type="predicted"/>
<dbReference type="RefSeq" id="WP_007308387.1">
    <property type="nucleotide sequence ID" value="NZ_AADV02000229.1"/>
</dbReference>
<evidence type="ECO:0000313" key="2">
    <source>
        <dbReference type="Proteomes" id="UP000003922"/>
    </source>
</evidence>
<reference evidence="1" key="3">
    <citation type="submission" date="2016-12" db="EMBL/GenBank/DDBJ databases">
        <title>Annotation of the draft genome assembly of Crocosphaera watsonii WH 8501.</title>
        <authorList>
            <consortium name="US DOE Joint Genome Institute (JGI-ORNL)"/>
            <person name="Larimer F."/>
            <person name="Land M."/>
        </authorList>
    </citation>
    <scope>NUCLEOTIDE SEQUENCE</scope>
    <source>
        <strain evidence="1">WH 8501</strain>
    </source>
</reference>
<dbReference type="AlphaFoldDB" id="Q4BV48"/>
<keyword evidence="2" id="KW-1185">Reference proteome</keyword>
<reference evidence="1" key="2">
    <citation type="submission" date="2005-06" db="EMBL/GenBank/DDBJ databases">
        <title>Sequencing of the draft genome and assembly of Crocosphaera watsonii WH 8501.</title>
        <authorList>
            <consortium name="US DOE Joint Genome Institute (JGI-PGF)"/>
            <person name="Copeland A."/>
            <person name="Lucas S."/>
            <person name="Lapidus A."/>
            <person name="Barry K."/>
            <person name="Detter C."/>
            <person name="Glavina T."/>
            <person name="Hammon N."/>
            <person name="Israni S."/>
            <person name="Pitluck S."/>
            <person name="Richardson P."/>
        </authorList>
    </citation>
    <scope>NUCLEOTIDE SEQUENCE [LARGE SCALE GENOMIC DNA]</scope>
    <source>
        <strain evidence="1">WH 8501</strain>
    </source>
</reference>
<dbReference type="KEGG" id="cwa:CwatDRAFT_0149"/>
<accession>Q4BV48</accession>
<sequence length="109" mass="12433">MALELHNFILEEKRLVQVESQPHHIAGVLAEVRQIIEENELNLEELYSAYYECEEDGTTTFYEAESAEAGSPGIWTYRVHDCAAGEETVITTSRLVRNARNLLRLVPLK</sequence>
<comment type="caution">
    <text evidence="1">The sequence shown here is derived from an EMBL/GenBank/DDBJ whole genome shotgun (WGS) entry which is preliminary data.</text>
</comment>